<comment type="subcellular location">
    <subcellularLocation>
        <location evidence="1">Membrane</location>
    </subcellularLocation>
</comment>
<accession>A0A835D1D9</accession>
<evidence type="ECO:0000256" key="3">
    <source>
        <dbReference type="ARBA" id="ARBA00022692"/>
    </source>
</evidence>
<feature type="transmembrane region" description="Helical" evidence="7">
    <location>
        <begin position="35"/>
        <end position="57"/>
    </location>
</feature>
<dbReference type="AlphaFoldDB" id="A0A835D1D9"/>
<organism evidence="9 10">
    <name type="scientific">Tetracentron sinense</name>
    <name type="common">Spur-leaf</name>
    <dbReference type="NCBI Taxonomy" id="13715"/>
    <lineage>
        <taxon>Eukaryota</taxon>
        <taxon>Viridiplantae</taxon>
        <taxon>Streptophyta</taxon>
        <taxon>Embryophyta</taxon>
        <taxon>Tracheophyta</taxon>
        <taxon>Spermatophyta</taxon>
        <taxon>Magnoliopsida</taxon>
        <taxon>Trochodendrales</taxon>
        <taxon>Trochodendraceae</taxon>
        <taxon>Tetracentron</taxon>
    </lineage>
</organism>
<evidence type="ECO:0000313" key="9">
    <source>
        <dbReference type="EMBL" id="KAF8377741.1"/>
    </source>
</evidence>
<dbReference type="InterPro" id="IPR013057">
    <property type="entry name" value="AA_transpt_TM"/>
</dbReference>
<name>A0A835D1D9_TETSI</name>
<evidence type="ECO:0000256" key="1">
    <source>
        <dbReference type="ARBA" id="ARBA00004370"/>
    </source>
</evidence>
<dbReference type="OrthoDB" id="40134at2759"/>
<dbReference type="Proteomes" id="UP000655225">
    <property type="component" value="Unassembled WGS sequence"/>
</dbReference>
<evidence type="ECO:0000256" key="6">
    <source>
        <dbReference type="ARBA" id="ARBA00023136"/>
    </source>
</evidence>
<keyword evidence="10" id="KW-1185">Reference proteome</keyword>
<keyword evidence="5 7" id="KW-1133">Transmembrane helix</keyword>
<sequence>MKETIVSMEEVSQLSKLDPDQEAWLPITESRNGNAFFSAFQTLSSGLGFQALLLPLAFTVLGWTWGILCLSLAFVWQLYTLWLLIQLHESVPGTRYSRYLHLAKATFGKA</sequence>
<keyword evidence="4" id="KW-0029">Amino-acid transport</keyword>
<feature type="domain" description="Amino acid transporter transmembrane" evidence="8">
    <location>
        <begin position="33"/>
        <end position="109"/>
    </location>
</feature>
<comment type="caution">
    <text evidence="9">The sequence shown here is derived from an EMBL/GenBank/DDBJ whole genome shotgun (WGS) entry which is preliminary data.</text>
</comment>
<keyword evidence="2" id="KW-0813">Transport</keyword>
<evidence type="ECO:0000259" key="8">
    <source>
        <dbReference type="Pfam" id="PF01490"/>
    </source>
</evidence>
<reference evidence="9 10" key="1">
    <citation type="submission" date="2020-04" db="EMBL/GenBank/DDBJ databases">
        <title>Plant Genome Project.</title>
        <authorList>
            <person name="Zhang R.-G."/>
        </authorList>
    </citation>
    <scope>NUCLEOTIDE SEQUENCE [LARGE SCALE GENOMIC DNA]</scope>
    <source>
        <strain evidence="9">YNK0</strain>
        <tissue evidence="9">Leaf</tissue>
    </source>
</reference>
<protein>
    <recommendedName>
        <fullName evidence="8">Amino acid transporter transmembrane domain-containing protein</fullName>
    </recommendedName>
</protein>
<dbReference type="EMBL" id="JABCRI010000024">
    <property type="protein sequence ID" value="KAF8377741.1"/>
    <property type="molecule type" value="Genomic_DNA"/>
</dbReference>
<dbReference type="GO" id="GO:0006865">
    <property type="term" value="P:amino acid transport"/>
    <property type="evidence" value="ECO:0007669"/>
    <property type="project" value="UniProtKB-KW"/>
</dbReference>
<evidence type="ECO:0000256" key="7">
    <source>
        <dbReference type="SAM" id="Phobius"/>
    </source>
</evidence>
<evidence type="ECO:0000256" key="4">
    <source>
        <dbReference type="ARBA" id="ARBA00022970"/>
    </source>
</evidence>
<evidence type="ECO:0000256" key="2">
    <source>
        <dbReference type="ARBA" id="ARBA00022448"/>
    </source>
</evidence>
<feature type="transmembrane region" description="Helical" evidence="7">
    <location>
        <begin position="63"/>
        <end position="85"/>
    </location>
</feature>
<dbReference type="GO" id="GO:0016020">
    <property type="term" value="C:membrane"/>
    <property type="evidence" value="ECO:0007669"/>
    <property type="project" value="UniProtKB-SubCell"/>
</dbReference>
<proteinExistence type="predicted"/>
<keyword evidence="6 7" id="KW-0472">Membrane</keyword>
<dbReference type="Pfam" id="PF01490">
    <property type="entry name" value="Aa_trans"/>
    <property type="match status" value="1"/>
</dbReference>
<evidence type="ECO:0000256" key="5">
    <source>
        <dbReference type="ARBA" id="ARBA00022989"/>
    </source>
</evidence>
<keyword evidence="3 7" id="KW-0812">Transmembrane</keyword>
<gene>
    <name evidence="9" type="ORF">HHK36_031126</name>
</gene>
<evidence type="ECO:0000313" key="10">
    <source>
        <dbReference type="Proteomes" id="UP000655225"/>
    </source>
</evidence>
<dbReference type="PANTHER" id="PTHR48017">
    <property type="entry name" value="OS05G0424000 PROTEIN-RELATED"/>
    <property type="match status" value="1"/>
</dbReference>